<dbReference type="AlphaFoldDB" id="A0A382W8W2"/>
<evidence type="ECO:0000313" key="1">
    <source>
        <dbReference type="EMBL" id="SVD55306.1"/>
    </source>
</evidence>
<organism evidence="1">
    <name type="scientific">marine metagenome</name>
    <dbReference type="NCBI Taxonomy" id="408172"/>
    <lineage>
        <taxon>unclassified sequences</taxon>
        <taxon>metagenomes</taxon>
        <taxon>ecological metagenomes</taxon>
    </lineage>
</organism>
<proteinExistence type="predicted"/>
<gene>
    <name evidence="1" type="ORF">METZ01_LOCUS408160</name>
</gene>
<dbReference type="EMBL" id="UINC01158006">
    <property type="protein sequence ID" value="SVD55306.1"/>
    <property type="molecule type" value="Genomic_DNA"/>
</dbReference>
<feature type="non-terminal residue" evidence="1">
    <location>
        <position position="43"/>
    </location>
</feature>
<accession>A0A382W8W2</accession>
<sequence>MAVDVVVIGAYKAEGLEVADFGRNVTSHTPLAYPFRIAYLVKK</sequence>
<name>A0A382W8W2_9ZZZZ</name>
<reference evidence="1" key="1">
    <citation type="submission" date="2018-05" db="EMBL/GenBank/DDBJ databases">
        <authorList>
            <person name="Lanie J.A."/>
            <person name="Ng W.-L."/>
            <person name="Kazmierczak K.M."/>
            <person name="Andrzejewski T.M."/>
            <person name="Davidsen T.M."/>
            <person name="Wayne K.J."/>
            <person name="Tettelin H."/>
            <person name="Glass J.I."/>
            <person name="Rusch D."/>
            <person name="Podicherti R."/>
            <person name="Tsui H.-C.T."/>
            <person name="Winkler M.E."/>
        </authorList>
    </citation>
    <scope>NUCLEOTIDE SEQUENCE</scope>
</reference>
<protein>
    <submittedName>
        <fullName evidence="1">Uncharacterized protein</fullName>
    </submittedName>
</protein>